<evidence type="ECO:0000313" key="1">
    <source>
        <dbReference type="EMBL" id="KAI3728355.1"/>
    </source>
</evidence>
<sequence>MDHSWFLLKSQQHRTISDVCTHLLHIFKLRRSCPNGILLSMDGFVLPSFESTEMLKDKEIICVRKKGGDAVEAADAGNLVDKAEVDGLDPEDNGLLLLANDTFDKETGEYQSESEEVDEEQSQDEASPEEAVPKKRKASMKLQNSTKKRRRLGVLDDAEDEADMEEIDNVNNDASHSRKISSKKENIPNCNSKPNEETNRSAATSNKKVKSPSVVKRSEQLQQNIEEVNQVPTAPGAKKMASRSARRKKAKRQWMKEMAKISKKPHSYSKPEVTKAENKEANGRPKGLLHWKQAPKKPVHKNTIEQDVGTGIISTVTRPGHIRFEPLDEDQAPKQTGVSNENSMRNGSNSKRKGKKWGTEKFSASRRNDAKRINKEAFKMLFADAQVPVIDPDDFDKLPPCCSPKEGDVIAYRLLELSSSWIPEFSSFRVGRISYYDARDIVLIPVPEYPIASDKINEDGPNGSLYGEDGTLEINYSALVDVRNIKQYDPEAIQAVSNGVNQTPLSDDKDATENMVANSNDNNIDLPKDSNPGDVEVNPWDQFSKVNSTNAYMSETNHLSMEMNPCSYGNAGPSMAPDANKAESSEQKDEQKDSSSGNPWLNANKPVPSQENGSSLGGWTDAKKAGPSENDNEKGSSWGRPWSSFVVSRASPMKELNKENDWNRGSSRGNGQPWSRGFPRGRGRGSGSGRGRGRDRGRGRGRG</sequence>
<evidence type="ECO:0000313" key="2">
    <source>
        <dbReference type="Proteomes" id="UP001055879"/>
    </source>
</evidence>
<keyword evidence="2" id="KW-1185">Reference proteome</keyword>
<protein>
    <submittedName>
        <fullName evidence="1">Uncharacterized protein</fullName>
    </submittedName>
</protein>
<proteinExistence type="predicted"/>
<organism evidence="1 2">
    <name type="scientific">Arctium lappa</name>
    <name type="common">Greater burdock</name>
    <name type="synonym">Lappa major</name>
    <dbReference type="NCBI Taxonomy" id="4217"/>
    <lineage>
        <taxon>Eukaryota</taxon>
        <taxon>Viridiplantae</taxon>
        <taxon>Streptophyta</taxon>
        <taxon>Embryophyta</taxon>
        <taxon>Tracheophyta</taxon>
        <taxon>Spermatophyta</taxon>
        <taxon>Magnoliopsida</taxon>
        <taxon>eudicotyledons</taxon>
        <taxon>Gunneridae</taxon>
        <taxon>Pentapetalae</taxon>
        <taxon>asterids</taxon>
        <taxon>campanulids</taxon>
        <taxon>Asterales</taxon>
        <taxon>Asteraceae</taxon>
        <taxon>Carduoideae</taxon>
        <taxon>Cardueae</taxon>
        <taxon>Arctiinae</taxon>
        <taxon>Arctium</taxon>
    </lineage>
</organism>
<reference evidence="2" key="1">
    <citation type="journal article" date="2022" name="Mol. Ecol. Resour.">
        <title>The genomes of chicory, endive, great burdock and yacon provide insights into Asteraceae palaeo-polyploidization history and plant inulin production.</title>
        <authorList>
            <person name="Fan W."/>
            <person name="Wang S."/>
            <person name="Wang H."/>
            <person name="Wang A."/>
            <person name="Jiang F."/>
            <person name="Liu H."/>
            <person name="Zhao H."/>
            <person name="Xu D."/>
            <person name="Zhang Y."/>
        </authorList>
    </citation>
    <scope>NUCLEOTIDE SEQUENCE [LARGE SCALE GENOMIC DNA]</scope>
    <source>
        <strain evidence="2">cv. Niubang</strain>
    </source>
</reference>
<comment type="caution">
    <text evidence="1">The sequence shown here is derived from an EMBL/GenBank/DDBJ whole genome shotgun (WGS) entry which is preliminary data.</text>
</comment>
<accession>A0ACB9C2C3</accession>
<reference evidence="1 2" key="2">
    <citation type="journal article" date="2022" name="Mol. Ecol. Resour.">
        <title>The genomes of chicory, endive, great burdock and yacon provide insights into Asteraceae paleo-polyploidization history and plant inulin production.</title>
        <authorList>
            <person name="Fan W."/>
            <person name="Wang S."/>
            <person name="Wang H."/>
            <person name="Wang A."/>
            <person name="Jiang F."/>
            <person name="Liu H."/>
            <person name="Zhao H."/>
            <person name="Xu D."/>
            <person name="Zhang Y."/>
        </authorList>
    </citation>
    <scope>NUCLEOTIDE SEQUENCE [LARGE SCALE GENOMIC DNA]</scope>
    <source>
        <strain evidence="2">cv. Niubang</strain>
    </source>
</reference>
<gene>
    <name evidence="1" type="ORF">L6452_16989</name>
</gene>
<dbReference type="Proteomes" id="UP001055879">
    <property type="component" value="Linkage Group LG05"/>
</dbReference>
<name>A0ACB9C2C3_ARCLA</name>
<dbReference type="EMBL" id="CM042051">
    <property type="protein sequence ID" value="KAI3728355.1"/>
    <property type="molecule type" value="Genomic_DNA"/>
</dbReference>